<name>A0AC60Q8C0_IXOPE</name>
<comment type="caution">
    <text evidence="1">The sequence shown here is derived from an EMBL/GenBank/DDBJ whole genome shotgun (WGS) entry which is preliminary data.</text>
</comment>
<feature type="non-terminal residue" evidence="1">
    <location>
        <position position="1"/>
    </location>
</feature>
<proteinExistence type="predicted"/>
<accession>A0AC60Q8C0</accession>
<evidence type="ECO:0000313" key="1">
    <source>
        <dbReference type="EMBL" id="KAG0430158.1"/>
    </source>
</evidence>
<dbReference type="EMBL" id="JABSTQ010009348">
    <property type="protein sequence ID" value="KAG0430158.1"/>
    <property type="molecule type" value="Genomic_DNA"/>
</dbReference>
<evidence type="ECO:0000313" key="2">
    <source>
        <dbReference type="Proteomes" id="UP000805193"/>
    </source>
</evidence>
<protein>
    <submittedName>
        <fullName evidence="1">Uncharacterized protein</fullName>
    </submittedName>
</protein>
<gene>
    <name evidence="1" type="ORF">HPB47_022974</name>
</gene>
<sequence>TTALWDAGSAALLISEDLARSHSFCITPDDNVLLKGPFGQAQHLLGTTQVTITIGHVAATVEDPRTHPFPESVGAREHARAAAELEGEVQQQTAHVGKEAPACLISAVVTLPFDVVKTHKQIELGEMEIMKERRSTSTFTIMRDLYQSRGVKGLFSGIVPRISKVAPACAVMISIYEFGKKFFRQKNAARRSAGVL</sequence>
<dbReference type="Proteomes" id="UP000805193">
    <property type="component" value="Unassembled WGS sequence"/>
</dbReference>
<reference evidence="1 2" key="1">
    <citation type="journal article" date="2020" name="Cell">
        <title>Large-Scale Comparative Analyses of Tick Genomes Elucidate Their Genetic Diversity and Vector Capacities.</title>
        <authorList>
            <consortium name="Tick Genome and Microbiome Consortium (TIGMIC)"/>
            <person name="Jia N."/>
            <person name="Wang J."/>
            <person name="Shi W."/>
            <person name="Du L."/>
            <person name="Sun Y."/>
            <person name="Zhan W."/>
            <person name="Jiang J.F."/>
            <person name="Wang Q."/>
            <person name="Zhang B."/>
            <person name="Ji P."/>
            <person name="Bell-Sakyi L."/>
            <person name="Cui X.M."/>
            <person name="Yuan T.T."/>
            <person name="Jiang B.G."/>
            <person name="Yang W.F."/>
            <person name="Lam T.T."/>
            <person name="Chang Q.C."/>
            <person name="Ding S.J."/>
            <person name="Wang X.J."/>
            <person name="Zhu J.G."/>
            <person name="Ruan X.D."/>
            <person name="Zhao L."/>
            <person name="Wei J.T."/>
            <person name="Ye R.Z."/>
            <person name="Que T.C."/>
            <person name="Du C.H."/>
            <person name="Zhou Y.H."/>
            <person name="Cheng J.X."/>
            <person name="Dai P.F."/>
            <person name="Guo W.B."/>
            <person name="Han X.H."/>
            <person name="Huang E.J."/>
            <person name="Li L.F."/>
            <person name="Wei W."/>
            <person name="Gao Y.C."/>
            <person name="Liu J.Z."/>
            <person name="Shao H.Z."/>
            <person name="Wang X."/>
            <person name="Wang C.C."/>
            <person name="Yang T.C."/>
            <person name="Huo Q.B."/>
            <person name="Li W."/>
            <person name="Chen H.Y."/>
            <person name="Chen S.E."/>
            <person name="Zhou L.G."/>
            <person name="Ni X.B."/>
            <person name="Tian J.H."/>
            <person name="Sheng Y."/>
            <person name="Liu T."/>
            <person name="Pan Y.S."/>
            <person name="Xia L.Y."/>
            <person name="Li J."/>
            <person name="Zhao F."/>
            <person name="Cao W.C."/>
        </authorList>
    </citation>
    <scope>NUCLEOTIDE SEQUENCE [LARGE SCALE GENOMIC DNA]</scope>
    <source>
        <strain evidence="1">Iper-2018</strain>
    </source>
</reference>
<organism evidence="1 2">
    <name type="scientific">Ixodes persulcatus</name>
    <name type="common">Taiga tick</name>
    <dbReference type="NCBI Taxonomy" id="34615"/>
    <lineage>
        <taxon>Eukaryota</taxon>
        <taxon>Metazoa</taxon>
        <taxon>Ecdysozoa</taxon>
        <taxon>Arthropoda</taxon>
        <taxon>Chelicerata</taxon>
        <taxon>Arachnida</taxon>
        <taxon>Acari</taxon>
        <taxon>Parasitiformes</taxon>
        <taxon>Ixodida</taxon>
        <taxon>Ixodoidea</taxon>
        <taxon>Ixodidae</taxon>
        <taxon>Ixodinae</taxon>
        <taxon>Ixodes</taxon>
    </lineage>
</organism>
<keyword evidence="2" id="KW-1185">Reference proteome</keyword>